<organism evidence="1 2">
    <name type="scientific">Desulforamulus ruminis (strain ATCC 23193 / DSM 2154 / NCIMB 8452 / DL)</name>
    <name type="common">Desulfotomaculum ruminis</name>
    <dbReference type="NCBI Taxonomy" id="696281"/>
    <lineage>
        <taxon>Bacteria</taxon>
        <taxon>Bacillati</taxon>
        <taxon>Bacillota</taxon>
        <taxon>Clostridia</taxon>
        <taxon>Eubacteriales</taxon>
        <taxon>Peptococcaceae</taxon>
        <taxon>Desulforamulus</taxon>
    </lineage>
</organism>
<dbReference type="PANTHER" id="PTHR10151">
    <property type="entry name" value="ECTONUCLEOTIDE PYROPHOSPHATASE/PHOSPHODIESTERASE"/>
    <property type="match status" value="1"/>
</dbReference>
<dbReference type="Pfam" id="PF01663">
    <property type="entry name" value="Phosphodiest"/>
    <property type="match status" value="1"/>
</dbReference>
<dbReference type="InterPro" id="IPR002591">
    <property type="entry name" value="Phosphodiest/P_Trfase"/>
</dbReference>
<reference evidence="1 2" key="2">
    <citation type="journal article" date="2012" name="Stand. Genomic Sci.">
        <title>Complete genome sequence of the sulfate-reducing firmicute Desulfotomaculum ruminis type strain (DL(T)).</title>
        <authorList>
            <person name="Spring S."/>
            <person name="Visser M."/>
            <person name="Lu M."/>
            <person name="Copeland A."/>
            <person name="Lapidus A."/>
            <person name="Lucas S."/>
            <person name="Cheng J.F."/>
            <person name="Han C."/>
            <person name="Tapia R."/>
            <person name="Goodwin L.A."/>
            <person name="Pitluck S."/>
            <person name="Ivanova N."/>
            <person name="Land M."/>
            <person name="Hauser L."/>
            <person name="Larimer F."/>
            <person name="Rohde M."/>
            <person name="Goker M."/>
            <person name="Detter J.C."/>
            <person name="Kyrpides N.C."/>
            <person name="Woyke T."/>
            <person name="Schaap P.J."/>
            <person name="Plugge C.M."/>
            <person name="Muyzer G."/>
            <person name="Kuever J."/>
            <person name="Pereira I.A."/>
            <person name="Parshina S.N."/>
            <person name="Bernier-Latmani R."/>
            <person name="Stams A.J."/>
            <person name="Klenk H.P."/>
        </authorList>
    </citation>
    <scope>NUCLEOTIDE SEQUENCE [LARGE SCALE GENOMIC DNA]</scope>
    <source>
        <strain evidence="2">ATCC 23193 / DSM 2154 / NCIB 8452 / DL</strain>
    </source>
</reference>
<dbReference type="RefSeq" id="WP_013842331.1">
    <property type="nucleotide sequence ID" value="NC_015589.1"/>
</dbReference>
<protein>
    <submittedName>
        <fullName evidence="1">Type I phosphodiesterase/nucleotide pyrophosphatase</fullName>
    </submittedName>
</protein>
<proteinExistence type="predicted"/>
<accession>F6DMA8</accession>
<gene>
    <name evidence="1" type="ordered locus">Desru_2332</name>
</gene>
<dbReference type="Gene3D" id="3.40.720.10">
    <property type="entry name" value="Alkaline Phosphatase, subunit A"/>
    <property type="match status" value="1"/>
</dbReference>
<reference evidence="2" key="1">
    <citation type="submission" date="2011-05" db="EMBL/GenBank/DDBJ databases">
        <title>Complete sequence of Desulfotomaculum ruminis DSM 2154.</title>
        <authorList>
            <person name="Lucas S."/>
            <person name="Copeland A."/>
            <person name="Lapidus A."/>
            <person name="Cheng J.-F."/>
            <person name="Goodwin L."/>
            <person name="Pitluck S."/>
            <person name="Lu M."/>
            <person name="Detter J.C."/>
            <person name="Han C."/>
            <person name="Tapia R."/>
            <person name="Land M."/>
            <person name="Hauser L."/>
            <person name="Kyrpides N."/>
            <person name="Ivanova N."/>
            <person name="Mikhailova N."/>
            <person name="Pagani I."/>
            <person name="Stams A.J.M."/>
            <person name="Plugge C.M."/>
            <person name="Muyzer G."/>
            <person name="Kuever J."/>
            <person name="Parshina S.N."/>
            <person name="Ivanova A.E."/>
            <person name="Nazina T.N."/>
            <person name="Brambilla E."/>
            <person name="Spring S."/>
            <person name="Klenk H.-P."/>
            <person name="Woyke T."/>
        </authorList>
    </citation>
    <scope>NUCLEOTIDE SEQUENCE [LARGE SCALE GENOMIC DNA]</scope>
    <source>
        <strain evidence="2">ATCC 23193 / DSM 2154 / NCIB 8452 / DL</strain>
    </source>
</reference>
<dbReference type="PANTHER" id="PTHR10151:SF120">
    <property type="entry name" value="BIS(5'-ADENOSYL)-TRIPHOSPHATASE"/>
    <property type="match status" value="1"/>
</dbReference>
<sequence>MAQLPKKVIYIMIDSFHPRALKSCLAQGKLPALSFLVERGCLEECVSAFPTVTPVCMATLATGASPAQHGIPGFVWYHRGERRIIDYGTSWLNILKNRVLPTARDLLFHLNQKQLNWEVRTLYEELESKGLYTAAVNPYIYRGNEEYQAHIPFTVKLLTLFQLTGGRIYGPRGFCLGQIYQPPGELRETIKKIGFWSKFGVNDRLSVAGVRWFLEKKRRPDFLAVYFPDTDSKAHAKDPDCCVPCLTGVDQKIKSILDCFLTWEKALEEYCFVLVGDHAQSTVEKGGKTLVKLPHLLREYSRAKTGGEEPVEDRDIAICSNERSAYIYILRYRPGMRQAMAGRILKDRGVDQVMWKDGAGYRVKGNQGGTLFFRRGGPYRDPYGNQWNLEGDAAVLDLHLEESWIHYGAYPNALERIADCLDNPNAGELVVTARPGYLLGGEGAPSTRIKGSHGSLYREESLVPLIISGTPARIREPRLTDVVPFLRSLAINPQA</sequence>
<dbReference type="EMBL" id="CP002780">
    <property type="protein sequence ID" value="AEG60575.1"/>
    <property type="molecule type" value="Genomic_DNA"/>
</dbReference>
<dbReference type="HOGENOM" id="CLU_516632_0_0_9"/>
<keyword evidence="2" id="KW-1185">Reference proteome</keyword>
<dbReference type="GO" id="GO:0016787">
    <property type="term" value="F:hydrolase activity"/>
    <property type="evidence" value="ECO:0007669"/>
    <property type="project" value="UniProtKB-ARBA"/>
</dbReference>
<dbReference type="Proteomes" id="UP000009234">
    <property type="component" value="Chromosome"/>
</dbReference>
<dbReference type="AlphaFoldDB" id="F6DMA8"/>
<dbReference type="OrthoDB" id="2381338at2"/>
<name>F6DMA8_DESRL</name>
<dbReference type="KEGG" id="dru:Desru_2332"/>
<dbReference type="eggNOG" id="COG1524">
    <property type="taxonomic scope" value="Bacteria"/>
</dbReference>
<dbReference type="InterPro" id="IPR017850">
    <property type="entry name" value="Alkaline_phosphatase_core_sf"/>
</dbReference>
<dbReference type="STRING" id="696281.Desru_2332"/>
<evidence type="ECO:0000313" key="2">
    <source>
        <dbReference type="Proteomes" id="UP000009234"/>
    </source>
</evidence>
<evidence type="ECO:0000313" key="1">
    <source>
        <dbReference type="EMBL" id="AEG60575.1"/>
    </source>
</evidence>
<dbReference type="SUPFAM" id="SSF53649">
    <property type="entry name" value="Alkaline phosphatase-like"/>
    <property type="match status" value="1"/>
</dbReference>